<organism evidence="1 2">
    <name type="scientific">Racocetra persica</name>
    <dbReference type="NCBI Taxonomy" id="160502"/>
    <lineage>
        <taxon>Eukaryota</taxon>
        <taxon>Fungi</taxon>
        <taxon>Fungi incertae sedis</taxon>
        <taxon>Mucoromycota</taxon>
        <taxon>Glomeromycotina</taxon>
        <taxon>Glomeromycetes</taxon>
        <taxon>Diversisporales</taxon>
        <taxon>Gigasporaceae</taxon>
        <taxon>Racocetra</taxon>
    </lineage>
</organism>
<dbReference type="Proteomes" id="UP000789920">
    <property type="component" value="Unassembled WGS sequence"/>
</dbReference>
<evidence type="ECO:0000313" key="2">
    <source>
        <dbReference type="Proteomes" id="UP000789920"/>
    </source>
</evidence>
<gene>
    <name evidence="1" type="ORF">RPERSI_LOCUS25686</name>
</gene>
<name>A0ACA9S155_9GLOM</name>
<dbReference type="EMBL" id="CAJVQC010085519">
    <property type="protein sequence ID" value="CAG8821914.1"/>
    <property type="molecule type" value="Genomic_DNA"/>
</dbReference>
<accession>A0ACA9S155</accession>
<evidence type="ECO:0000313" key="1">
    <source>
        <dbReference type="EMBL" id="CAG8821914.1"/>
    </source>
</evidence>
<comment type="caution">
    <text evidence="1">The sequence shown here is derived from an EMBL/GenBank/DDBJ whole genome shotgun (WGS) entry which is preliminary data.</text>
</comment>
<sequence>MALRNILPIQDQKVWSYFINAVSIISQRIITTEEINHGHSLFIKFLKEFQKLYGPNIIIPNMHYYLYLKNNMLNYGSWYSYWCYAYKSLNRQIASFYTSGKTVELDMLNYINPQIEIYRLLDQIKPTLTSTAQASLDYLQNKQLEKGILAIYNYTIPEIIEFQYSINNINYFVTKSEDYPERLIKPFSEAYLLNKNLKLLVDYYTKIYSNDNLKFYTEGQVSNDSNLYLVSKRIIKASALELC</sequence>
<proteinExistence type="predicted"/>
<feature type="non-terminal residue" evidence="1">
    <location>
        <position position="243"/>
    </location>
</feature>
<keyword evidence="2" id="KW-1185">Reference proteome</keyword>
<reference evidence="1" key="1">
    <citation type="submission" date="2021-06" db="EMBL/GenBank/DDBJ databases">
        <authorList>
            <person name="Kallberg Y."/>
            <person name="Tangrot J."/>
            <person name="Rosling A."/>
        </authorList>
    </citation>
    <scope>NUCLEOTIDE SEQUENCE</scope>
    <source>
        <strain evidence="1">MA461A</strain>
    </source>
</reference>
<protein>
    <submittedName>
        <fullName evidence="1">11758_t:CDS:1</fullName>
    </submittedName>
</protein>